<feature type="non-terminal residue" evidence="3">
    <location>
        <position position="1"/>
    </location>
</feature>
<feature type="compositionally biased region" description="Pro residues" evidence="1">
    <location>
        <begin position="407"/>
        <end position="419"/>
    </location>
</feature>
<evidence type="ECO:0000256" key="1">
    <source>
        <dbReference type="SAM" id="MobiDB-lite"/>
    </source>
</evidence>
<dbReference type="GO" id="GO:0003677">
    <property type="term" value="F:DNA binding"/>
    <property type="evidence" value="ECO:0007669"/>
    <property type="project" value="InterPro"/>
</dbReference>
<reference evidence="3 4" key="1">
    <citation type="submission" date="2020-02" db="EMBL/GenBank/DDBJ databases">
        <title>Draft genome sequence of Haematococcus lacustris strain NIES-144.</title>
        <authorList>
            <person name="Morimoto D."/>
            <person name="Nakagawa S."/>
            <person name="Yoshida T."/>
            <person name="Sawayama S."/>
        </authorList>
    </citation>
    <scope>NUCLEOTIDE SEQUENCE [LARGE SCALE GENOMIC DNA]</scope>
    <source>
        <strain evidence="3 4">NIES-144</strain>
    </source>
</reference>
<evidence type="ECO:0000313" key="4">
    <source>
        <dbReference type="Proteomes" id="UP000485058"/>
    </source>
</evidence>
<feature type="domain" description="Hemimethylated DNA-binding" evidence="2">
    <location>
        <begin position="324"/>
        <end position="425"/>
    </location>
</feature>
<dbReference type="PANTHER" id="PTHR48439">
    <property type="entry name" value="HEMIMETHYLATED DNA-BINDING DOMAIN-CONTAINING PROTEIN"/>
    <property type="match status" value="1"/>
</dbReference>
<feature type="compositionally biased region" description="Polar residues" evidence="1">
    <location>
        <begin position="460"/>
        <end position="474"/>
    </location>
</feature>
<keyword evidence="4" id="KW-1185">Reference proteome</keyword>
<dbReference type="Gene3D" id="2.30.30.390">
    <property type="entry name" value="Hemimethylated DNA-binding domain"/>
    <property type="match status" value="1"/>
</dbReference>
<proteinExistence type="predicted"/>
<dbReference type="EMBL" id="BLLF01000440">
    <property type="protein sequence ID" value="GFH11833.1"/>
    <property type="molecule type" value="Genomic_DNA"/>
</dbReference>
<dbReference type="InterPro" id="IPR053189">
    <property type="entry name" value="Clp_protease_adapter_ClpF"/>
</dbReference>
<dbReference type="InterPro" id="IPR011722">
    <property type="entry name" value="Hemimethylated_DNA-bd_dom"/>
</dbReference>
<sequence length="552" mass="58963">QQQARSVKLDHSALRTSRGTCAFSFPGGVAGRRHQAVSVTSRICRYARLRQALLTYAPLHGCACHRLKCRHPFAQPPAQAAGSRGSAAGGAQASWCAAAEPQRQTLTKPHGQRQGRQSGRGGQRVGRLRAVGSMGTAAGHGNRPPAREVERSALVNEEVVYFIFQLDLDVQLQRNLNNEAYEAAQEVRKKRQLVDEAMAAMAKRKASNVGSEAASAALSAADFASEGLRLRAAMVRPCIYSSSKVIGVGGCGRTWGSSRSESHMDTQPGMPGITVVVAPNARCMACMCSYKEAARCRDLLSKLESSAKQVQALAAEYTGGSTFKPRLRLGQRIVHRVHGYRGVVVGWDAQCCEAEDWVEANGGAGVNQAQPFYHVLVDQRDWEFDAYQPPVAYVAEELCWTPEDGEPPPAAMPRHPNAPGPFLSAGVAGSPVPTTASSAAAGAASLAATSAYPRPAPASGKSNTPATKGVTQAMQGPGTAASSSTDSEEDSGGVSWMEMFGSEPLEHPYRYILFLGQDARGDYMPCRQLRDKYSVRRRDVHRPDNKLGGGSG</sequence>
<name>A0A699YNX8_HAELA</name>
<gene>
    <name evidence="3" type="ORF">HaLaN_07401</name>
</gene>
<evidence type="ECO:0000259" key="2">
    <source>
        <dbReference type="SMART" id="SM00992"/>
    </source>
</evidence>
<dbReference type="Pfam" id="PF08755">
    <property type="entry name" value="YccV-like"/>
    <property type="match status" value="1"/>
</dbReference>
<organism evidence="3 4">
    <name type="scientific">Haematococcus lacustris</name>
    <name type="common">Green alga</name>
    <name type="synonym">Haematococcus pluvialis</name>
    <dbReference type="NCBI Taxonomy" id="44745"/>
    <lineage>
        <taxon>Eukaryota</taxon>
        <taxon>Viridiplantae</taxon>
        <taxon>Chlorophyta</taxon>
        <taxon>core chlorophytes</taxon>
        <taxon>Chlorophyceae</taxon>
        <taxon>CS clade</taxon>
        <taxon>Chlamydomonadales</taxon>
        <taxon>Haematococcaceae</taxon>
        <taxon>Haematococcus</taxon>
    </lineage>
</organism>
<dbReference type="SUPFAM" id="SSF141255">
    <property type="entry name" value="YccV-like"/>
    <property type="match status" value="1"/>
</dbReference>
<feature type="non-terminal residue" evidence="3">
    <location>
        <position position="552"/>
    </location>
</feature>
<dbReference type="Proteomes" id="UP000485058">
    <property type="component" value="Unassembled WGS sequence"/>
</dbReference>
<dbReference type="NCBIfam" id="TIGR02097">
    <property type="entry name" value="yccV"/>
    <property type="match status" value="1"/>
</dbReference>
<feature type="region of interest" description="Disordered" evidence="1">
    <location>
        <begin position="103"/>
        <end position="127"/>
    </location>
</feature>
<dbReference type="PANTHER" id="PTHR48439:SF1">
    <property type="entry name" value="HEMIMETHYLATED DNA-BINDING DOMAIN-CONTAINING PROTEIN"/>
    <property type="match status" value="1"/>
</dbReference>
<accession>A0A699YNX8</accession>
<dbReference type="InterPro" id="IPR036623">
    <property type="entry name" value="Hemimethylated_DNA-bd_sf"/>
</dbReference>
<dbReference type="SMART" id="SM00992">
    <property type="entry name" value="YccV-like"/>
    <property type="match status" value="1"/>
</dbReference>
<feature type="region of interest" description="Disordered" evidence="1">
    <location>
        <begin position="404"/>
        <end position="436"/>
    </location>
</feature>
<dbReference type="AlphaFoldDB" id="A0A699YNX8"/>
<evidence type="ECO:0000313" key="3">
    <source>
        <dbReference type="EMBL" id="GFH11833.1"/>
    </source>
</evidence>
<protein>
    <submittedName>
        <fullName evidence="3">UVR domain-containing protein</fullName>
    </submittedName>
</protein>
<comment type="caution">
    <text evidence="3">The sequence shown here is derived from an EMBL/GenBank/DDBJ whole genome shotgun (WGS) entry which is preliminary data.</text>
</comment>
<feature type="region of interest" description="Disordered" evidence="1">
    <location>
        <begin position="451"/>
        <end position="495"/>
    </location>
</feature>